<evidence type="ECO:0000313" key="11">
    <source>
        <dbReference type="Proteomes" id="UP000447873"/>
    </source>
</evidence>
<evidence type="ECO:0000256" key="3">
    <source>
        <dbReference type="ARBA" id="ARBA00022824"/>
    </source>
</evidence>
<feature type="domain" description="Reticulon" evidence="8">
    <location>
        <begin position="142"/>
        <end position="339"/>
    </location>
</feature>
<evidence type="ECO:0000256" key="5">
    <source>
        <dbReference type="ARBA" id="ARBA00023136"/>
    </source>
</evidence>
<evidence type="ECO:0000256" key="7">
    <source>
        <dbReference type="SAM" id="MobiDB-lite"/>
    </source>
</evidence>
<dbReference type="AlphaFoldDB" id="A0A8H3UJA7"/>
<evidence type="ECO:0000256" key="6">
    <source>
        <dbReference type="RuleBase" id="RU363132"/>
    </source>
</evidence>
<keyword evidence="4 6" id="KW-1133">Transmembrane helix</keyword>
<feature type="region of interest" description="Disordered" evidence="7">
    <location>
        <begin position="350"/>
        <end position="391"/>
    </location>
</feature>
<feature type="transmembrane region" description="Helical" evidence="6">
    <location>
        <begin position="247"/>
        <end position="264"/>
    </location>
</feature>
<feature type="transmembrane region" description="Helical" evidence="6">
    <location>
        <begin position="270"/>
        <end position="288"/>
    </location>
</feature>
<dbReference type="EMBL" id="WNWS01000001">
    <property type="protein sequence ID" value="KAE9989148.1"/>
    <property type="molecule type" value="Genomic_DNA"/>
</dbReference>
<dbReference type="Pfam" id="PF02453">
    <property type="entry name" value="Reticulon"/>
    <property type="match status" value="1"/>
</dbReference>
<keyword evidence="3 6" id="KW-0256">Endoplasmic reticulum</keyword>
<evidence type="ECO:0000256" key="1">
    <source>
        <dbReference type="ARBA" id="ARBA00004477"/>
    </source>
</evidence>
<dbReference type="PROSITE" id="PS50845">
    <property type="entry name" value="RETICULON"/>
    <property type="match status" value="1"/>
</dbReference>
<gene>
    <name evidence="9" type="ORF">EG327_010239</name>
    <name evidence="10" type="ORF">EG328_000080</name>
</gene>
<keyword evidence="2 6" id="KW-0812">Transmembrane</keyword>
<reference evidence="9 12" key="1">
    <citation type="submission" date="2019-07" db="EMBL/GenBank/DDBJ databases">
        <title>Venturia inaequalis Genome Resource.</title>
        <authorList>
            <person name="Lichtner F.J."/>
        </authorList>
    </citation>
    <scope>NUCLEOTIDE SEQUENCE [LARGE SCALE GENOMIC DNA]</scope>
    <source>
        <strain evidence="10 11">120213</strain>
        <strain evidence="9 12">DMI_063113</strain>
    </source>
</reference>
<evidence type="ECO:0000313" key="10">
    <source>
        <dbReference type="EMBL" id="KAE9989148.1"/>
    </source>
</evidence>
<name>A0A8H3UJA7_VENIN</name>
<evidence type="ECO:0000259" key="8">
    <source>
        <dbReference type="PROSITE" id="PS50845"/>
    </source>
</evidence>
<feature type="transmembrane region" description="Helical" evidence="6">
    <location>
        <begin position="153"/>
        <end position="171"/>
    </location>
</feature>
<feature type="region of interest" description="Disordered" evidence="7">
    <location>
        <begin position="1"/>
        <end position="24"/>
    </location>
</feature>
<sequence length="391" mass="42696">MSAEQAPHVDLHLPTPGLDTSAAPSHAQDFKMDFEPVLPKQETTPVHASNGSASNGSAIQNAKDTVIACETPTAAQQAMSAVQDHPATQNVKDTVVNGPVGQTVSEQSAKTSSEFKDLANSRTTPDTPAATGQPLTHYHSMFYRLLSWKNPRATAITFALNIALIFAGRYLNVVRYAFKALYLVFGITASAELLGKAVLGDGLATRMRPRKYFTIPKESLERLLDDVEQFINFFVIEFQRVLFAENIWATVLAFVSAFGSYFLIKFVPLWGLTLISTLAVYLGPLIYIQNKEIIDAQLKNAGDMVSQQSKQIKDMAAQHTKGATETISTYAGEYTKKAQDMVGQSRQKIPEIVGTNGSTSTTKAPEFPSVPKEEPIADAQVPKPQPEAIWE</sequence>
<keyword evidence="12" id="KW-1185">Reference proteome</keyword>
<comment type="caution">
    <text evidence="9">The sequence shown here is derived from an EMBL/GenBank/DDBJ whole genome shotgun (WGS) entry which is preliminary data.</text>
</comment>
<keyword evidence="5 6" id="KW-0472">Membrane</keyword>
<comment type="subcellular location">
    <subcellularLocation>
        <location evidence="1 6">Endoplasmic reticulum membrane</location>
        <topology evidence="1 6">Multi-pass membrane protein</topology>
    </subcellularLocation>
</comment>
<evidence type="ECO:0000313" key="9">
    <source>
        <dbReference type="EMBL" id="KAE9970543.1"/>
    </source>
</evidence>
<evidence type="ECO:0000313" key="12">
    <source>
        <dbReference type="Proteomes" id="UP000490939"/>
    </source>
</evidence>
<dbReference type="Proteomes" id="UP000447873">
    <property type="component" value="Unassembled WGS sequence"/>
</dbReference>
<evidence type="ECO:0000256" key="2">
    <source>
        <dbReference type="ARBA" id="ARBA00022692"/>
    </source>
</evidence>
<accession>A0A8H3UJA7</accession>
<proteinExistence type="predicted"/>
<feature type="region of interest" description="Disordered" evidence="7">
    <location>
        <begin position="104"/>
        <end position="131"/>
    </location>
</feature>
<evidence type="ECO:0000256" key="4">
    <source>
        <dbReference type="ARBA" id="ARBA00022989"/>
    </source>
</evidence>
<dbReference type="InterPro" id="IPR003388">
    <property type="entry name" value="Reticulon"/>
</dbReference>
<dbReference type="EMBL" id="WNWR01000716">
    <property type="protein sequence ID" value="KAE9970543.1"/>
    <property type="molecule type" value="Genomic_DNA"/>
</dbReference>
<protein>
    <recommendedName>
        <fullName evidence="6">Reticulon-like protein</fullName>
    </recommendedName>
</protein>
<organism evidence="9 12">
    <name type="scientific">Venturia inaequalis</name>
    <name type="common">Apple scab fungus</name>
    <dbReference type="NCBI Taxonomy" id="5025"/>
    <lineage>
        <taxon>Eukaryota</taxon>
        <taxon>Fungi</taxon>
        <taxon>Dikarya</taxon>
        <taxon>Ascomycota</taxon>
        <taxon>Pezizomycotina</taxon>
        <taxon>Dothideomycetes</taxon>
        <taxon>Pleosporomycetidae</taxon>
        <taxon>Venturiales</taxon>
        <taxon>Venturiaceae</taxon>
        <taxon>Venturia</taxon>
    </lineage>
</organism>
<dbReference type="GO" id="GO:0005789">
    <property type="term" value="C:endoplasmic reticulum membrane"/>
    <property type="evidence" value="ECO:0007669"/>
    <property type="project" value="UniProtKB-SubCell"/>
</dbReference>
<dbReference type="Proteomes" id="UP000490939">
    <property type="component" value="Unassembled WGS sequence"/>
</dbReference>